<evidence type="ECO:0000256" key="2">
    <source>
        <dbReference type="ARBA" id="ARBA00023002"/>
    </source>
</evidence>
<proteinExistence type="inferred from homology"/>
<evidence type="ECO:0000256" key="1">
    <source>
        <dbReference type="ARBA" id="ARBA00022857"/>
    </source>
</evidence>
<dbReference type="InterPro" id="IPR002204">
    <property type="entry name" value="3-OH-isobutyrate_DH-rel_CS"/>
</dbReference>
<dbReference type="GO" id="GO:0016616">
    <property type="term" value="F:oxidoreductase activity, acting on the CH-OH group of donors, NAD or NADP as acceptor"/>
    <property type="evidence" value="ECO:0007669"/>
    <property type="project" value="InterPro"/>
</dbReference>
<keyword evidence="3" id="KW-0520">NAD</keyword>
<comment type="catalytic activity">
    <reaction evidence="9">
        <text>L-threonate + NAD(+) = 2-dehydro-L-erythronate + NADH + H(+)</text>
        <dbReference type="Rhea" id="RHEA:52548"/>
        <dbReference type="ChEBI" id="CHEBI:15378"/>
        <dbReference type="ChEBI" id="CHEBI:57540"/>
        <dbReference type="ChEBI" id="CHEBI:57561"/>
        <dbReference type="ChEBI" id="CHEBI:57945"/>
        <dbReference type="ChEBI" id="CHEBI:136669"/>
        <dbReference type="EC" id="1.1.1.411"/>
    </reaction>
</comment>
<dbReference type="InterPro" id="IPR006115">
    <property type="entry name" value="6PGDH_NADP-bd"/>
</dbReference>
<dbReference type="InterPro" id="IPR015815">
    <property type="entry name" value="HIBADH-related"/>
</dbReference>
<dbReference type="EC" id="1.1.1.411" evidence="7"/>
<evidence type="ECO:0000256" key="6">
    <source>
        <dbReference type="ARBA" id="ARBA00037979"/>
    </source>
</evidence>
<dbReference type="GO" id="GO:0051287">
    <property type="term" value="F:NAD binding"/>
    <property type="evidence" value="ECO:0007669"/>
    <property type="project" value="InterPro"/>
</dbReference>
<keyword evidence="4" id="KW-0119">Carbohydrate metabolism</keyword>
<evidence type="ECO:0000256" key="4">
    <source>
        <dbReference type="ARBA" id="ARBA00023277"/>
    </source>
</evidence>
<evidence type="ECO:0000256" key="3">
    <source>
        <dbReference type="ARBA" id="ARBA00023027"/>
    </source>
</evidence>
<dbReference type="InterPro" id="IPR013328">
    <property type="entry name" value="6PGD_dom2"/>
</dbReference>
<dbReference type="GO" id="GO:0016054">
    <property type="term" value="P:organic acid catabolic process"/>
    <property type="evidence" value="ECO:0007669"/>
    <property type="project" value="UniProtKB-ARBA"/>
</dbReference>
<comment type="caution">
    <text evidence="13">The sequence shown here is derived from an EMBL/GenBank/DDBJ whole genome shotgun (WGS) entry which is preliminary data.</text>
</comment>
<dbReference type="PANTHER" id="PTHR43060">
    <property type="entry name" value="3-HYDROXYISOBUTYRATE DEHYDROGENASE-LIKE 1, MITOCHONDRIAL-RELATED"/>
    <property type="match status" value="1"/>
</dbReference>
<dbReference type="PIRSF" id="PIRSF000103">
    <property type="entry name" value="HIBADH"/>
    <property type="match status" value="1"/>
</dbReference>
<gene>
    <name evidence="13" type="ORF">GGD55_004034</name>
</gene>
<dbReference type="InterPro" id="IPR036291">
    <property type="entry name" value="NAD(P)-bd_dom_sf"/>
</dbReference>
<evidence type="ECO:0000313" key="14">
    <source>
        <dbReference type="Proteomes" id="UP000585507"/>
    </source>
</evidence>
<evidence type="ECO:0000259" key="11">
    <source>
        <dbReference type="Pfam" id="PF03446"/>
    </source>
</evidence>
<organism evidence="13 14">
    <name type="scientific">Rhizobium giardinii</name>
    <dbReference type="NCBI Taxonomy" id="56731"/>
    <lineage>
        <taxon>Bacteria</taxon>
        <taxon>Pseudomonadati</taxon>
        <taxon>Pseudomonadota</taxon>
        <taxon>Alphaproteobacteria</taxon>
        <taxon>Hyphomicrobiales</taxon>
        <taxon>Rhizobiaceae</taxon>
        <taxon>Rhizobium/Agrobacterium group</taxon>
        <taxon>Rhizobium</taxon>
    </lineage>
</organism>
<dbReference type="PANTHER" id="PTHR43060:SF17">
    <property type="entry name" value="L-THREONATE DEHYDROGENASE"/>
    <property type="match status" value="1"/>
</dbReference>
<name>A0A7W8XB25_9HYPH</name>
<dbReference type="RefSeq" id="WP_018329505.1">
    <property type="nucleotide sequence ID" value="NZ_JACHBK010000009.1"/>
</dbReference>
<dbReference type="SUPFAM" id="SSF51735">
    <property type="entry name" value="NAD(P)-binding Rossmann-fold domains"/>
    <property type="match status" value="1"/>
</dbReference>
<dbReference type="Pfam" id="PF03446">
    <property type="entry name" value="NAD_binding_2"/>
    <property type="match status" value="1"/>
</dbReference>
<keyword evidence="1" id="KW-0521">NADP</keyword>
<dbReference type="GO" id="GO:0050661">
    <property type="term" value="F:NADP binding"/>
    <property type="evidence" value="ECO:0007669"/>
    <property type="project" value="InterPro"/>
</dbReference>
<evidence type="ECO:0000259" key="12">
    <source>
        <dbReference type="Pfam" id="PF14833"/>
    </source>
</evidence>
<dbReference type="NCBIfam" id="NF043037">
    <property type="entry name" value="ThreonDh"/>
    <property type="match status" value="1"/>
</dbReference>
<comment type="function">
    <text evidence="5">Catalyzes oxidation of L-threonate to 2-oxo-tetronate. Can use either NAD(+) or NADP(+) as cosubstrate, with a preference for NAD(+).</text>
</comment>
<evidence type="ECO:0000256" key="10">
    <source>
        <dbReference type="PIRSR" id="PIRSR000103-1"/>
    </source>
</evidence>
<protein>
    <recommendedName>
        <fullName evidence="8">L-threonate dehydrogenase</fullName>
        <ecNumber evidence="7">1.1.1.411</ecNumber>
    </recommendedName>
</protein>
<dbReference type="AlphaFoldDB" id="A0A7W8XB25"/>
<evidence type="ECO:0000256" key="5">
    <source>
        <dbReference type="ARBA" id="ARBA00037062"/>
    </source>
</evidence>
<dbReference type="Pfam" id="PF14833">
    <property type="entry name" value="NAD_binding_11"/>
    <property type="match status" value="1"/>
</dbReference>
<dbReference type="EMBL" id="JACHBK010000009">
    <property type="protein sequence ID" value="MBB5537318.1"/>
    <property type="molecule type" value="Genomic_DNA"/>
</dbReference>
<comment type="similarity">
    <text evidence="6">Belongs to the HIBADH-related family. L-threonate dehydrogenase subfamily.</text>
</comment>
<sequence length="314" mass="31868">MSPLAENSGPVVVAAVIGLGSMGLGMARSMKRAGLDVVGYDITPAAVDRFIADGGRGAATPAAAARDADIVVSVVVNGAQTEAVLFGPEGVAATMKPGAVFISSATMDPAVARDLAQRAEALGLHYLDAPISGGAAKAASGALTIMASGSKQAFDTARPGLDAMAGKVYELGDAAGTGAAFKMINQLLAGVHIAAACEAITFAARQGLDLDKVYEVITASAGNSWMFENRVPHVLAGDYTPLSSIEIFVKDLGIVQDMARSERYPVPLAAAALQMYLAASGAGMGRDDDSSLARLYAQLSGAQLPGAANEPEKQ</sequence>
<keyword evidence="2 13" id="KW-0560">Oxidoreductase</keyword>
<dbReference type="Gene3D" id="3.40.50.720">
    <property type="entry name" value="NAD(P)-binding Rossmann-like Domain"/>
    <property type="match status" value="1"/>
</dbReference>
<dbReference type="InterPro" id="IPR029154">
    <property type="entry name" value="HIBADH-like_NADP-bd"/>
</dbReference>
<feature type="active site" evidence="10">
    <location>
        <position position="182"/>
    </location>
</feature>
<evidence type="ECO:0000256" key="8">
    <source>
        <dbReference type="ARBA" id="ARBA00039407"/>
    </source>
</evidence>
<dbReference type="Proteomes" id="UP000585507">
    <property type="component" value="Unassembled WGS sequence"/>
</dbReference>
<dbReference type="InterPro" id="IPR050006">
    <property type="entry name" value="LtnD"/>
</dbReference>
<evidence type="ECO:0000313" key="13">
    <source>
        <dbReference type="EMBL" id="MBB5537318.1"/>
    </source>
</evidence>
<feature type="domain" description="6-phosphogluconate dehydrogenase NADP-binding" evidence="11">
    <location>
        <begin position="15"/>
        <end position="172"/>
    </location>
</feature>
<dbReference type="SUPFAM" id="SSF48179">
    <property type="entry name" value="6-phosphogluconate dehydrogenase C-terminal domain-like"/>
    <property type="match status" value="1"/>
</dbReference>
<dbReference type="InterPro" id="IPR008927">
    <property type="entry name" value="6-PGluconate_DH-like_C_sf"/>
</dbReference>
<keyword evidence="14" id="KW-1185">Reference proteome</keyword>
<accession>A0A7W8XB25</accession>
<evidence type="ECO:0000256" key="9">
    <source>
        <dbReference type="ARBA" id="ARBA00047312"/>
    </source>
</evidence>
<reference evidence="13 14" key="1">
    <citation type="submission" date="2020-08" db="EMBL/GenBank/DDBJ databases">
        <title>Genomic Encyclopedia of Type Strains, Phase IV (KMG-V): Genome sequencing to study the core and pangenomes of soil and plant-associated prokaryotes.</title>
        <authorList>
            <person name="Whitman W."/>
        </authorList>
    </citation>
    <scope>NUCLEOTIDE SEQUENCE [LARGE SCALE GENOMIC DNA]</scope>
    <source>
        <strain evidence="13 14">SEMIA 4084</strain>
    </source>
</reference>
<dbReference type="Gene3D" id="1.10.1040.10">
    <property type="entry name" value="N-(1-d-carboxylethyl)-l-norvaline Dehydrogenase, domain 2"/>
    <property type="match status" value="1"/>
</dbReference>
<feature type="domain" description="3-hydroxyisobutyrate dehydrogenase-like NAD-binding" evidence="12">
    <location>
        <begin position="176"/>
        <end position="296"/>
    </location>
</feature>
<evidence type="ECO:0000256" key="7">
    <source>
        <dbReference type="ARBA" id="ARBA00038870"/>
    </source>
</evidence>
<dbReference type="PROSITE" id="PS00895">
    <property type="entry name" value="3_HYDROXYISOBUT_DH"/>
    <property type="match status" value="1"/>
</dbReference>